<name>A0AAW3UU17_9BURK</name>
<evidence type="ECO:0000313" key="2">
    <source>
        <dbReference type="Proteomes" id="UP000518681"/>
    </source>
</evidence>
<dbReference type="AlphaFoldDB" id="A0AAW3UU17"/>
<accession>A0AAW3UU17</accession>
<organism evidence="1 2">
    <name type="scientific">Paraburkholderia fungorum</name>
    <dbReference type="NCBI Taxonomy" id="134537"/>
    <lineage>
        <taxon>Bacteria</taxon>
        <taxon>Pseudomonadati</taxon>
        <taxon>Pseudomonadota</taxon>
        <taxon>Betaproteobacteria</taxon>
        <taxon>Burkholderiales</taxon>
        <taxon>Burkholderiaceae</taxon>
        <taxon>Paraburkholderia</taxon>
    </lineage>
</organism>
<proteinExistence type="predicted"/>
<evidence type="ECO:0000313" key="1">
    <source>
        <dbReference type="EMBL" id="MBB6200440.1"/>
    </source>
</evidence>
<sequence>MCRQSLAHVVPPMLSLAVPSGTERHFGDSLCVYLTAQTVAAQRHVAQALAGRVE</sequence>
<protein>
    <submittedName>
        <fullName evidence="1">Uncharacterized protein</fullName>
    </submittedName>
</protein>
<dbReference type="Proteomes" id="UP000518681">
    <property type="component" value="Unassembled WGS sequence"/>
</dbReference>
<gene>
    <name evidence="1" type="ORF">GGD69_001286</name>
</gene>
<reference evidence="1 2" key="1">
    <citation type="submission" date="2020-08" db="EMBL/GenBank/DDBJ databases">
        <title>Genomic Encyclopedia of Type Strains, Phase IV (KMG-V): Genome sequencing to study the core and pangenomes of soil and plant-associated prokaryotes.</title>
        <authorList>
            <person name="Whitman W."/>
        </authorList>
    </citation>
    <scope>NUCLEOTIDE SEQUENCE [LARGE SCALE GENOMIC DNA]</scope>
    <source>
        <strain evidence="1 2">SEMIA 4013</strain>
    </source>
</reference>
<comment type="caution">
    <text evidence="1">The sequence shown here is derived from an EMBL/GenBank/DDBJ whole genome shotgun (WGS) entry which is preliminary data.</text>
</comment>
<dbReference type="EMBL" id="JACIIK010000002">
    <property type="protein sequence ID" value="MBB6200440.1"/>
    <property type="molecule type" value="Genomic_DNA"/>
</dbReference>